<dbReference type="Gene3D" id="3.40.50.720">
    <property type="entry name" value="NAD(P)-binding Rossmann-like Domain"/>
    <property type="match status" value="1"/>
</dbReference>
<dbReference type="Pfam" id="PF07993">
    <property type="entry name" value="NAD_binding_4"/>
    <property type="match status" value="1"/>
</dbReference>
<name>A0AAD4BF38_BOLED</name>
<feature type="compositionally biased region" description="Polar residues" evidence="3">
    <location>
        <begin position="18"/>
        <end position="30"/>
    </location>
</feature>
<evidence type="ECO:0000256" key="1">
    <source>
        <dbReference type="ARBA" id="ARBA00022450"/>
    </source>
</evidence>
<proteinExistence type="predicted"/>
<protein>
    <recommendedName>
        <fullName evidence="4">Thioester reductase (TE) domain-containing protein</fullName>
    </recommendedName>
</protein>
<dbReference type="PANTHER" id="PTHR43439:SF2">
    <property type="entry name" value="ENZYME, PUTATIVE (JCVI)-RELATED"/>
    <property type="match status" value="1"/>
</dbReference>
<evidence type="ECO:0000313" key="6">
    <source>
        <dbReference type="Proteomes" id="UP001194468"/>
    </source>
</evidence>
<accession>A0AAD4BF38</accession>
<dbReference type="EMBL" id="WHUW01000096">
    <property type="protein sequence ID" value="KAF8425361.1"/>
    <property type="molecule type" value="Genomic_DNA"/>
</dbReference>
<keyword evidence="1" id="KW-0596">Phosphopantetheine</keyword>
<reference evidence="5" key="1">
    <citation type="submission" date="2019-10" db="EMBL/GenBank/DDBJ databases">
        <authorList>
            <consortium name="DOE Joint Genome Institute"/>
            <person name="Kuo A."/>
            <person name="Miyauchi S."/>
            <person name="Kiss E."/>
            <person name="Drula E."/>
            <person name="Kohler A."/>
            <person name="Sanchez-Garcia M."/>
            <person name="Andreopoulos B."/>
            <person name="Barry K.W."/>
            <person name="Bonito G."/>
            <person name="Buee M."/>
            <person name="Carver A."/>
            <person name="Chen C."/>
            <person name="Cichocki N."/>
            <person name="Clum A."/>
            <person name="Culley D."/>
            <person name="Crous P.W."/>
            <person name="Fauchery L."/>
            <person name="Girlanda M."/>
            <person name="Hayes R."/>
            <person name="Keri Z."/>
            <person name="LaButti K."/>
            <person name="Lipzen A."/>
            <person name="Lombard V."/>
            <person name="Magnuson J."/>
            <person name="Maillard F."/>
            <person name="Morin E."/>
            <person name="Murat C."/>
            <person name="Nolan M."/>
            <person name="Ohm R."/>
            <person name="Pangilinan J."/>
            <person name="Pereira M."/>
            <person name="Perotto S."/>
            <person name="Peter M."/>
            <person name="Riley R."/>
            <person name="Sitrit Y."/>
            <person name="Stielow B."/>
            <person name="Szollosi G."/>
            <person name="Zifcakova L."/>
            <person name="Stursova M."/>
            <person name="Spatafora J.W."/>
            <person name="Tedersoo L."/>
            <person name="Vaario L.-M."/>
            <person name="Yamada A."/>
            <person name="Yan M."/>
            <person name="Wang P."/>
            <person name="Xu J."/>
            <person name="Bruns T."/>
            <person name="Baldrian P."/>
            <person name="Vilgalys R."/>
            <person name="Henrissat B."/>
            <person name="Grigoriev I.V."/>
            <person name="Hibbett D."/>
            <person name="Nagy L.G."/>
            <person name="Martin F.M."/>
        </authorList>
    </citation>
    <scope>NUCLEOTIDE SEQUENCE</scope>
    <source>
        <strain evidence="5">BED1</strain>
    </source>
</reference>
<evidence type="ECO:0000256" key="2">
    <source>
        <dbReference type="ARBA" id="ARBA00022553"/>
    </source>
</evidence>
<dbReference type="InterPro" id="IPR036291">
    <property type="entry name" value="NAD(P)-bd_dom_sf"/>
</dbReference>
<feature type="region of interest" description="Disordered" evidence="3">
    <location>
        <begin position="16"/>
        <end position="40"/>
    </location>
</feature>
<feature type="domain" description="Thioester reductase (TE)" evidence="4">
    <location>
        <begin position="123"/>
        <end position="290"/>
    </location>
</feature>
<gene>
    <name evidence="5" type="ORF">L210DRAFT_3765345</name>
</gene>
<dbReference type="InterPro" id="IPR051414">
    <property type="entry name" value="Adenylate-forming_Reductase"/>
</dbReference>
<reference evidence="5" key="2">
    <citation type="journal article" date="2020" name="Nat. Commun.">
        <title>Large-scale genome sequencing of mycorrhizal fungi provides insights into the early evolution of symbiotic traits.</title>
        <authorList>
            <person name="Miyauchi S."/>
            <person name="Kiss E."/>
            <person name="Kuo A."/>
            <person name="Drula E."/>
            <person name="Kohler A."/>
            <person name="Sanchez-Garcia M."/>
            <person name="Morin E."/>
            <person name="Andreopoulos B."/>
            <person name="Barry K.W."/>
            <person name="Bonito G."/>
            <person name="Buee M."/>
            <person name="Carver A."/>
            <person name="Chen C."/>
            <person name="Cichocki N."/>
            <person name="Clum A."/>
            <person name="Culley D."/>
            <person name="Crous P.W."/>
            <person name="Fauchery L."/>
            <person name="Girlanda M."/>
            <person name="Hayes R.D."/>
            <person name="Keri Z."/>
            <person name="LaButti K."/>
            <person name="Lipzen A."/>
            <person name="Lombard V."/>
            <person name="Magnuson J."/>
            <person name="Maillard F."/>
            <person name="Murat C."/>
            <person name="Nolan M."/>
            <person name="Ohm R.A."/>
            <person name="Pangilinan J."/>
            <person name="Pereira M.F."/>
            <person name="Perotto S."/>
            <person name="Peter M."/>
            <person name="Pfister S."/>
            <person name="Riley R."/>
            <person name="Sitrit Y."/>
            <person name="Stielow J.B."/>
            <person name="Szollosi G."/>
            <person name="Zifcakova L."/>
            <person name="Stursova M."/>
            <person name="Spatafora J.W."/>
            <person name="Tedersoo L."/>
            <person name="Vaario L.M."/>
            <person name="Yamada A."/>
            <person name="Yan M."/>
            <person name="Wang P."/>
            <person name="Xu J."/>
            <person name="Bruns T."/>
            <person name="Baldrian P."/>
            <person name="Vilgalys R."/>
            <person name="Dunand C."/>
            <person name="Henrissat B."/>
            <person name="Grigoriev I.V."/>
            <person name="Hibbett D."/>
            <person name="Nagy L.G."/>
            <person name="Martin F.M."/>
        </authorList>
    </citation>
    <scope>NUCLEOTIDE SEQUENCE</scope>
    <source>
        <strain evidence="5">BED1</strain>
    </source>
</reference>
<evidence type="ECO:0000313" key="5">
    <source>
        <dbReference type="EMBL" id="KAF8425361.1"/>
    </source>
</evidence>
<dbReference type="AlphaFoldDB" id="A0AAD4BF38"/>
<dbReference type="SUPFAM" id="SSF51735">
    <property type="entry name" value="NAD(P)-binding Rossmann-fold domains"/>
    <property type="match status" value="1"/>
</dbReference>
<evidence type="ECO:0000256" key="3">
    <source>
        <dbReference type="SAM" id="MobiDB-lite"/>
    </source>
</evidence>
<dbReference type="InterPro" id="IPR013120">
    <property type="entry name" value="FAR_NAD-bd"/>
</dbReference>
<evidence type="ECO:0000259" key="4">
    <source>
        <dbReference type="Pfam" id="PF07993"/>
    </source>
</evidence>
<organism evidence="5 6">
    <name type="scientific">Boletus edulis BED1</name>
    <dbReference type="NCBI Taxonomy" id="1328754"/>
    <lineage>
        <taxon>Eukaryota</taxon>
        <taxon>Fungi</taxon>
        <taxon>Dikarya</taxon>
        <taxon>Basidiomycota</taxon>
        <taxon>Agaricomycotina</taxon>
        <taxon>Agaricomycetes</taxon>
        <taxon>Agaricomycetidae</taxon>
        <taxon>Boletales</taxon>
        <taxon>Boletineae</taxon>
        <taxon>Boletaceae</taxon>
        <taxon>Boletoideae</taxon>
        <taxon>Boletus</taxon>
    </lineage>
</organism>
<comment type="caution">
    <text evidence="5">The sequence shown here is derived from an EMBL/GenBank/DDBJ whole genome shotgun (WGS) entry which is preliminary data.</text>
</comment>
<dbReference type="PANTHER" id="PTHR43439">
    <property type="entry name" value="PHENYLACETATE-COENZYME A LIGASE"/>
    <property type="match status" value="1"/>
</dbReference>
<sequence length="432" mass="46863">MDSMIRDFALQILRRLQQRSPKGAQTTTANGADEDKNMEDGQLPSEELIQAEEIDLPADKSPNIFGLRPNGHFRPGSSQLIEPAVVLRTGATGGLGSFLLSELLKSPVVQRVYAFNRPSLLELNKLVDIEADASQQKCGLSPARYEEIRNSVTVIIHNAWRLDFNLAISSFEENIRGSRTLVDLALGSPQKQNVRSLFTSSIGSAQAWDNLKGPFPEEVRLDPSLAVGAGYGEGKYATKQIIVKSGIHVTSLRIGQIAGGHGGSWVTTDWFLILVKSSIALGMLPEAAGGVSWLHEEEVASAILETAFAKEAPPPTLNIVNPRSAPWAEIIAERRSWTATTSFQSFPYWFALLESKAENATEDDLANIPAIKLLEFFRALARGDEAIRSMGTESTEAGGMANLSTAKVQAVSPTMANMRAIGEVEADAWVGY</sequence>
<keyword evidence="2" id="KW-0597">Phosphoprotein</keyword>
<dbReference type="Proteomes" id="UP001194468">
    <property type="component" value="Unassembled WGS sequence"/>
</dbReference>
<keyword evidence="6" id="KW-1185">Reference proteome</keyword>